<sequence length="119" mass="13079">MTFQDMLSLLAAGIRWRVEPSPRSSHTPQEYLFGDGDGFYAWGITNGSRRGGCGVTSEYQRATARLIEALLASAPGASGTIWCVRLDLAARHPSYQYGPSLMHVRRDNATGELVFERDG</sequence>
<evidence type="ECO:0000313" key="1">
    <source>
        <dbReference type="EMBL" id="MFD1545663.1"/>
    </source>
</evidence>
<dbReference type="EMBL" id="JBHUCM010000049">
    <property type="protein sequence ID" value="MFD1545663.1"/>
    <property type="molecule type" value="Genomic_DNA"/>
</dbReference>
<protein>
    <submittedName>
        <fullName evidence="1">Uncharacterized protein</fullName>
    </submittedName>
</protein>
<name>A0ABW4GS43_9ACTN</name>
<keyword evidence="2" id="KW-1185">Reference proteome</keyword>
<proteinExistence type="predicted"/>
<accession>A0ABW4GS43</accession>
<organism evidence="1 2">
    <name type="scientific">Nonomuraea guangzhouensis</name>
    <dbReference type="NCBI Taxonomy" id="1291555"/>
    <lineage>
        <taxon>Bacteria</taxon>
        <taxon>Bacillati</taxon>
        <taxon>Actinomycetota</taxon>
        <taxon>Actinomycetes</taxon>
        <taxon>Streptosporangiales</taxon>
        <taxon>Streptosporangiaceae</taxon>
        <taxon>Nonomuraea</taxon>
    </lineage>
</organism>
<gene>
    <name evidence="1" type="ORF">ACFSJ0_52085</name>
</gene>
<dbReference type="Proteomes" id="UP001597097">
    <property type="component" value="Unassembled WGS sequence"/>
</dbReference>
<evidence type="ECO:0000313" key="2">
    <source>
        <dbReference type="Proteomes" id="UP001597097"/>
    </source>
</evidence>
<reference evidence="2" key="1">
    <citation type="journal article" date="2019" name="Int. J. Syst. Evol. Microbiol.">
        <title>The Global Catalogue of Microorganisms (GCM) 10K type strain sequencing project: providing services to taxonomists for standard genome sequencing and annotation.</title>
        <authorList>
            <consortium name="The Broad Institute Genomics Platform"/>
            <consortium name="The Broad Institute Genome Sequencing Center for Infectious Disease"/>
            <person name="Wu L."/>
            <person name="Ma J."/>
        </authorList>
    </citation>
    <scope>NUCLEOTIDE SEQUENCE [LARGE SCALE GENOMIC DNA]</scope>
    <source>
        <strain evidence="2">CGMCC 1.15399</strain>
    </source>
</reference>
<comment type="caution">
    <text evidence="1">The sequence shown here is derived from an EMBL/GenBank/DDBJ whole genome shotgun (WGS) entry which is preliminary data.</text>
</comment>
<dbReference type="RefSeq" id="WP_219529539.1">
    <property type="nucleotide sequence ID" value="NZ_JAHKRM010000007.1"/>
</dbReference>